<accession>A0A6H2A6F3</accession>
<protein>
    <submittedName>
        <fullName evidence="1">Uncharacterized protein</fullName>
    </submittedName>
</protein>
<dbReference type="AlphaFoldDB" id="A0A6H2A6F3"/>
<organism evidence="1">
    <name type="scientific">viral metagenome</name>
    <dbReference type="NCBI Taxonomy" id="1070528"/>
    <lineage>
        <taxon>unclassified sequences</taxon>
        <taxon>metagenomes</taxon>
        <taxon>organismal metagenomes</taxon>
    </lineage>
</organism>
<evidence type="ECO:0000313" key="1">
    <source>
        <dbReference type="EMBL" id="QJA55125.1"/>
    </source>
</evidence>
<gene>
    <name evidence="1" type="ORF">TM448A06935_0010</name>
</gene>
<sequence length="53" mass="6181">MTCPYNPRNGQPCKADGYEMSTAWREYCCRGGHERMCSAYVEKEREQENEGDI</sequence>
<dbReference type="EMBL" id="MT144569">
    <property type="protein sequence ID" value="QJA55125.1"/>
    <property type="molecule type" value="Genomic_DNA"/>
</dbReference>
<name>A0A6H2A6F3_9ZZZZ</name>
<reference evidence="1" key="1">
    <citation type="submission" date="2020-03" db="EMBL/GenBank/DDBJ databases">
        <title>The deep terrestrial virosphere.</title>
        <authorList>
            <person name="Holmfeldt K."/>
            <person name="Nilsson E."/>
            <person name="Simone D."/>
            <person name="Lopez-Fernandez M."/>
            <person name="Wu X."/>
            <person name="de Brujin I."/>
            <person name="Lundin D."/>
            <person name="Andersson A."/>
            <person name="Bertilsson S."/>
            <person name="Dopson M."/>
        </authorList>
    </citation>
    <scope>NUCLEOTIDE SEQUENCE</scope>
    <source>
        <strain evidence="1">TM448A06935</strain>
    </source>
</reference>
<proteinExistence type="predicted"/>